<dbReference type="Proteomes" id="UP000765509">
    <property type="component" value="Unassembled WGS sequence"/>
</dbReference>
<evidence type="ECO:0000313" key="3">
    <source>
        <dbReference type="EMBL" id="MBW0463991.1"/>
    </source>
</evidence>
<comment type="caution">
    <text evidence="3">The sequence shown here is derived from an EMBL/GenBank/DDBJ whole genome shotgun (WGS) entry which is preliminary data.</text>
</comment>
<sequence>MESNIFLKTFKEDRRRERTVLKCHKCGRASHLASTCTKKTKINELQVIEEVQGNEVKEESDQDSAIPEDYPMENIAAFFEVTEVHTNSPQYSEDFCNLISFKDARMCKAKPARKKFFTSGASFITSK</sequence>
<dbReference type="InterPro" id="IPR001878">
    <property type="entry name" value="Znf_CCHC"/>
</dbReference>
<keyword evidence="1" id="KW-0862">Zinc</keyword>
<organism evidence="3 4">
    <name type="scientific">Austropuccinia psidii MF-1</name>
    <dbReference type="NCBI Taxonomy" id="1389203"/>
    <lineage>
        <taxon>Eukaryota</taxon>
        <taxon>Fungi</taxon>
        <taxon>Dikarya</taxon>
        <taxon>Basidiomycota</taxon>
        <taxon>Pucciniomycotina</taxon>
        <taxon>Pucciniomycetes</taxon>
        <taxon>Pucciniales</taxon>
        <taxon>Sphaerophragmiaceae</taxon>
        <taxon>Austropuccinia</taxon>
    </lineage>
</organism>
<dbReference type="GO" id="GO:0003676">
    <property type="term" value="F:nucleic acid binding"/>
    <property type="evidence" value="ECO:0007669"/>
    <property type="project" value="InterPro"/>
</dbReference>
<evidence type="ECO:0000313" key="4">
    <source>
        <dbReference type="Proteomes" id="UP000765509"/>
    </source>
</evidence>
<accession>A0A9Q3GED7</accession>
<proteinExistence type="predicted"/>
<gene>
    <name evidence="3" type="ORF">O181_003706</name>
</gene>
<keyword evidence="1" id="KW-0479">Metal-binding</keyword>
<dbReference type="AlphaFoldDB" id="A0A9Q3GED7"/>
<dbReference type="EMBL" id="AVOT02000674">
    <property type="protein sequence ID" value="MBW0463991.1"/>
    <property type="molecule type" value="Genomic_DNA"/>
</dbReference>
<dbReference type="GO" id="GO:0008270">
    <property type="term" value="F:zinc ion binding"/>
    <property type="evidence" value="ECO:0007669"/>
    <property type="project" value="UniProtKB-KW"/>
</dbReference>
<evidence type="ECO:0000259" key="2">
    <source>
        <dbReference type="PROSITE" id="PS50158"/>
    </source>
</evidence>
<keyword evidence="4" id="KW-1185">Reference proteome</keyword>
<dbReference type="OrthoDB" id="2517660at2759"/>
<reference evidence="3" key="1">
    <citation type="submission" date="2021-03" db="EMBL/GenBank/DDBJ databases">
        <title>Draft genome sequence of rust myrtle Austropuccinia psidii MF-1, a brazilian biotype.</title>
        <authorList>
            <person name="Quecine M.C."/>
            <person name="Pachon D.M.R."/>
            <person name="Bonatelli M.L."/>
            <person name="Correr F.H."/>
            <person name="Franceschini L.M."/>
            <person name="Leite T.F."/>
            <person name="Margarido G.R.A."/>
            <person name="Almeida C.A."/>
            <person name="Ferrarezi J.A."/>
            <person name="Labate C.A."/>
        </authorList>
    </citation>
    <scope>NUCLEOTIDE SEQUENCE</scope>
    <source>
        <strain evidence="3">MF-1</strain>
    </source>
</reference>
<evidence type="ECO:0000256" key="1">
    <source>
        <dbReference type="PROSITE-ProRule" id="PRU00047"/>
    </source>
</evidence>
<keyword evidence="1" id="KW-0863">Zinc-finger</keyword>
<protein>
    <recommendedName>
        <fullName evidence="2">CCHC-type domain-containing protein</fullName>
    </recommendedName>
</protein>
<dbReference type="PROSITE" id="PS50158">
    <property type="entry name" value="ZF_CCHC"/>
    <property type="match status" value="1"/>
</dbReference>
<name>A0A9Q3GED7_9BASI</name>
<feature type="domain" description="CCHC-type" evidence="2">
    <location>
        <begin position="22"/>
        <end position="38"/>
    </location>
</feature>